<protein>
    <submittedName>
        <fullName evidence="1">Uncharacterized protein</fullName>
    </submittedName>
</protein>
<dbReference type="AlphaFoldDB" id="A0A0F8VXE3"/>
<gene>
    <name evidence="1" type="ORF">LCGC14_3040460</name>
</gene>
<sequence>IWEEYRLLRQCVRNIARTFEILLFSDFGVENIETELHPDQKPKFDWVWQARNYRKGGPCGSQDHHITWLDVQGPARMVAGAILLQVIMQHECVESKTCTCYSLALEPNESCPVHGSGTWPPRCGYCGRFISRKSWSNMSQVLSNALILILVRNCMLAASSMVLVTLASSFFHGMKALRNWWRYESGIVSRRLAIGWNLVNKAIQCCWFSNKCTIPTADEFFYPTSMAKPSGPC</sequence>
<dbReference type="EMBL" id="LAZR01070462">
    <property type="protein sequence ID" value="KKK40610.1"/>
    <property type="molecule type" value="Genomic_DNA"/>
</dbReference>
<proteinExistence type="predicted"/>
<organism evidence="1">
    <name type="scientific">marine sediment metagenome</name>
    <dbReference type="NCBI Taxonomy" id="412755"/>
    <lineage>
        <taxon>unclassified sequences</taxon>
        <taxon>metagenomes</taxon>
        <taxon>ecological metagenomes</taxon>
    </lineage>
</organism>
<name>A0A0F8VXE3_9ZZZZ</name>
<feature type="non-terminal residue" evidence="1">
    <location>
        <position position="1"/>
    </location>
</feature>
<comment type="caution">
    <text evidence="1">The sequence shown here is derived from an EMBL/GenBank/DDBJ whole genome shotgun (WGS) entry which is preliminary data.</text>
</comment>
<reference evidence="1" key="1">
    <citation type="journal article" date="2015" name="Nature">
        <title>Complex archaea that bridge the gap between prokaryotes and eukaryotes.</title>
        <authorList>
            <person name="Spang A."/>
            <person name="Saw J.H."/>
            <person name="Jorgensen S.L."/>
            <person name="Zaremba-Niedzwiedzka K."/>
            <person name="Martijn J."/>
            <person name="Lind A.E."/>
            <person name="van Eijk R."/>
            <person name="Schleper C."/>
            <person name="Guy L."/>
            <person name="Ettema T.J."/>
        </authorList>
    </citation>
    <scope>NUCLEOTIDE SEQUENCE</scope>
</reference>
<accession>A0A0F8VXE3</accession>
<evidence type="ECO:0000313" key="1">
    <source>
        <dbReference type="EMBL" id="KKK40610.1"/>
    </source>
</evidence>